<evidence type="ECO:0000313" key="3">
    <source>
        <dbReference type="EMBL" id="VFJ55555.1"/>
    </source>
</evidence>
<reference evidence="3" key="1">
    <citation type="submission" date="2019-02" db="EMBL/GenBank/DDBJ databases">
        <authorList>
            <person name="Gruber-Vodicka R. H."/>
            <person name="Seah K. B. B."/>
        </authorList>
    </citation>
    <scope>NUCLEOTIDE SEQUENCE</scope>
    <source>
        <strain evidence="3">BECK_BZ163</strain>
        <strain evidence="4">BECK_BZ164</strain>
        <strain evidence="2">BECK_BZ165</strain>
    </source>
</reference>
<organism evidence="3">
    <name type="scientific">Candidatus Kentrum sp. FM</name>
    <dbReference type="NCBI Taxonomy" id="2126340"/>
    <lineage>
        <taxon>Bacteria</taxon>
        <taxon>Pseudomonadati</taxon>
        <taxon>Pseudomonadota</taxon>
        <taxon>Gammaproteobacteria</taxon>
        <taxon>Candidatus Kentrum</taxon>
    </lineage>
</organism>
<dbReference type="InterPro" id="IPR007462">
    <property type="entry name" value="COV1-like"/>
</dbReference>
<feature type="transmembrane region" description="Helical" evidence="1">
    <location>
        <begin position="49"/>
        <end position="76"/>
    </location>
</feature>
<dbReference type="EMBL" id="CAADFL010000089">
    <property type="protein sequence ID" value="VFK08977.1"/>
    <property type="molecule type" value="Genomic_DNA"/>
</dbReference>
<dbReference type="EMBL" id="CAADFA010000093">
    <property type="protein sequence ID" value="VFJ51069.1"/>
    <property type="molecule type" value="Genomic_DNA"/>
</dbReference>
<dbReference type="Pfam" id="PF04367">
    <property type="entry name" value="DUF502"/>
    <property type="match status" value="1"/>
</dbReference>
<gene>
    <name evidence="3" type="ORF">BECKFM1743A_GA0114220_101511</name>
    <name evidence="4" type="ORF">BECKFM1743B_GA0114221_100898</name>
    <name evidence="2" type="ORF">BECKFM1743C_GA0114222_100935</name>
</gene>
<evidence type="ECO:0000313" key="4">
    <source>
        <dbReference type="EMBL" id="VFK08977.1"/>
    </source>
</evidence>
<proteinExistence type="predicted"/>
<keyword evidence="1" id="KW-0812">Transmembrane</keyword>
<keyword evidence="1" id="KW-1133">Transmembrane helix</keyword>
<dbReference type="PANTHER" id="PTHR31876:SF26">
    <property type="entry name" value="PROTEIN LIKE COV 2"/>
    <property type="match status" value="1"/>
</dbReference>
<accession>A0A450SNT1</accession>
<keyword evidence="1" id="KW-0472">Membrane</keyword>
<protein>
    <submittedName>
        <fullName evidence="3">Uncharacterized membrane protein</fullName>
    </submittedName>
</protein>
<feature type="transmembrane region" description="Helical" evidence="1">
    <location>
        <begin position="7"/>
        <end position="29"/>
    </location>
</feature>
<name>A0A450SNT1_9GAMM</name>
<dbReference type="AlphaFoldDB" id="A0A450SNT1"/>
<dbReference type="PANTHER" id="PTHR31876">
    <property type="entry name" value="COV-LIKE PROTEIN 1"/>
    <property type="match status" value="1"/>
</dbReference>
<evidence type="ECO:0000313" key="2">
    <source>
        <dbReference type="EMBL" id="VFJ51069.1"/>
    </source>
</evidence>
<dbReference type="EMBL" id="CAADEZ010000151">
    <property type="protein sequence ID" value="VFJ55555.1"/>
    <property type="molecule type" value="Genomic_DNA"/>
</dbReference>
<sequence length="223" mass="24445">MSTLRKYLIAGLLVWLPLGVTVLVLKLLVDSMDRTLLLLPLAWRPDTLLGFHVPGLGFLLSLAVVGITGVVVANLLGRRLVAFWESFLSRIPLVRSIYLGVKQVTETVFTSDGKSFRKVVLIEYPRRGLWCLAFVTGTGLGEIQSKTGGEEVVAVFVPTTPNPTSGFVLLVPTKDVCELEMSVDEGLKLIISMGVAVPKWKEQPQDQAHQGNGCDHVFQHLPE</sequence>
<evidence type="ECO:0000256" key="1">
    <source>
        <dbReference type="SAM" id="Phobius"/>
    </source>
</evidence>